<dbReference type="AlphaFoldDB" id="A0A0V1GB63"/>
<dbReference type="EMBL" id="JYDP01003808">
    <property type="protein sequence ID" value="KRY95421.1"/>
    <property type="molecule type" value="Genomic_DNA"/>
</dbReference>
<protein>
    <submittedName>
        <fullName evidence="1">Uncharacterized protein</fullName>
    </submittedName>
</protein>
<gene>
    <name evidence="1" type="ORF">T11_1494</name>
</gene>
<sequence>MSFCHFWPITDRSESCQCFTDTKMTCGWCVVNRVQQSLSQILALTKYGGLDDSC</sequence>
<comment type="caution">
    <text evidence="1">The sequence shown here is derived from an EMBL/GenBank/DDBJ whole genome shotgun (WGS) entry which is preliminary data.</text>
</comment>
<reference evidence="1 2" key="1">
    <citation type="submission" date="2015-01" db="EMBL/GenBank/DDBJ databases">
        <title>Evolution of Trichinella species and genotypes.</title>
        <authorList>
            <person name="Korhonen P.K."/>
            <person name="Edoardo P."/>
            <person name="Giuseppe L.R."/>
            <person name="Gasser R.B."/>
        </authorList>
    </citation>
    <scope>NUCLEOTIDE SEQUENCE [LARGE SCALE GENOMIC DNA]</scope>
    <source>
        <strain evidence="1">ISS1029</strain>
    </source>
</reference>
<keyword evidence="2" id="KW-1185">Reference proteome</keyword>
<name>A0A0V1GB63_9BILA</name>
<organism evidence="1 2">
    <name type="scientific">Trichinella zimbabwensis</name>
    <dbReference type="NCBI Taxonomy" id="268475"/>
    <lineage>
        <taxon>Eukaryota</taxon>
        <taxon>Metazoa</taxon>
        <taxon>Ecdysozoa</taxon>
        <taxon>Nematoda</taxon>
        <taxon>Enoplea</taxon>
        <taxon>Dorylaimia</taxon>
        <taxon>Trichinellida</taxon>
        <taxon>Trichinellidae</taxon>
        <taxon>Trichinella</taxon>
    </lineage>
</organism>
<proteinExistence type="predicted"/>
<dbReference type="Proteomes" id="UP000055024">
    <property type="component" value="Unassembled WGS sequence"/>
</dbReference>
<evidence type="ECO:0000313" key="1">
    <source>
        <dbReference type="EMBL" id="KRY95421.1"/>
    </source>
</evidence>
<accession>A0A0V1GB63</accession>
<evidence type="ECO:0000313" key="2">
    <source>
        <dbReference type="Proteomes" id="UP000055024"/>
    </source>
</evidence>